<evidence type="ECO:0000313" key="2">
    <source>
        <dbReference type="Proteomes" id="UP000054166"/>
    </source>
</evidence>
<dbReference type="Proteomes" id="UP000054166">
    <property type="component" value="Unassembled WGS sequence"/>
</dbReference>
<protein>
    <submittedName>
        <fullName evidence="1">Uncharacterized protein</fullName>
    </submittedName>
</protein>
<accession>A0A0C3G8R2</accession>
<dbReference type="InParanoid" id="A0A0C3G8R2"/>
<organism evidence="1 2">
    <name type="scientific">Piloderma croceum (strain F 1598)</name>
    <dbReference type="NCBI Taxonomy" id="765440"/>
    <lineage>
        <taxon>Eukaryota</taxon>
        <taxon>Fungi</taxon>
        <taxon>Dikarya</taxon>
        <taxon>Basidiomycota</taxon>
        <taxon>Agaricomycotina</taxon>
        <taxon>Agaricomycetes</taxon>
        <taxon>Agaricomycetidae</taxon>
        <taxon>Atheliales</taxon>
        <taxon>Atheliaceae</taxon>
        <taxon>Piloderma</taxon>
    </lineage>
</organism>
<reference evidence="1 2" key="1">
    <citation type="submission" date="2014-04" db="EMBL/GenBank/DDBJ databases">
        <authorList>
            <consortium name="DOE Joint Genome Institute"/>
            <person name="Kuo A."/>
            <person name="Tarkka M."/>
            <person name="Buscot F."/>
            <person name="Kohler A."/>
            <person name="Nagy L.G."/>
            <person name="Floudas D."/>
            <person name="Copeland A."/>
            <person name="Barry K.W."/>
            <person name="Cichocki N."/>
            <person name="Veneault-Fourrey C."/>
            <person name="LaButti K."/>
            <person name="Lindquist E.A."/>
            <person name="Lipzen A."/>
            <person name="Lundell T."/>
            <person name="Morin E."/>
            <person name="Murat C."/>
            <person name="Sun H."/>
            <person name="Tunlid A."/>
            <person name="Henrissat B."/>
            <person name="Grigoriev I.V."/>
            <person name="Hibbett D.S."/>
            <person name="Martin F."/>
            <person name="Nordberg H.P."/>
            <person name="Cantor M.N."/>
            <person name="Hua S.X."/>
        </authorList>
    </citation>
    <scope>NUCLEOTIDE SEQUENCE [LARGE SCALE GENOMIC DNA]</scope>
    <source>
        <strain evidence="1 2">F 1598</strain>
    </source>
</reference>
<proteinExistence type="predicted"/>
<dbReference type="EMBL" id="KN832980">
    <property type="protein sequence ID" value="KIM87041.1"/>
    <property type="molecule type" value="Genomic_DNA"/>
</dbReference>
<evidence type="ECO:0000313" key="1">
    <source>
        <dbReference type="EMBL" id="KIM87041.1"/>
    </source>
</evidence>
<dbReference type="AlphaFoldDB" id="A0A0C3G8R2"/>
<keyword evidence="2" id="KW-1185">Reference proteome</keyword>
<reference evidence="2" key="2">
    <citation type="submission" date="2015-01" db="EMBL/GenBank/DDBJ databases">
        <title>Evolutionary Origins and Diversification of the Mycorrhizal Mutualists.</title>
        <authorList>
            <consortium name="DOE Joint Genome Institute"/>
            <consortium name="Mycorrhizal Genomics Consortium"/>
            <person name="Kohler A."/>
            <person name="Kuo A."/>
            <person name="Nagy L.G."/>
            <person name="Floudas D."/>
            <person name="Copeland A."/>
            <person name="Barry K.W."/>
            <person name="Cichocki N."/>
            <person name="Veneault-Fourrey C."/>
            <person name="LaButti K."/>
            <person name="Lindquist E.A."/>
            <person name="Lipzen A."/>
            <person name="Lundell T."/>
            <person name="Morin E."/>
            <person name="Murat C."/>
            <person name="Riley R."/>
            <person name="Ohm R."/>
            <person name="Sun H."/>
            <person name="Tunlid A."/>
            <person name="Henrissat B."/>
            <person name="Grigoriev I.V."/>
            <person name="Hibbett D.S."/>
            <person name="Martin F."/>
        </authorList>
    </citation>
    <scope>NUCLEOTIDE SEQUENCE [LARGE SCALE GENOMIC DNA]</scope>
    <source>
        <strain evidence="2">F 1598</strain>
    </source>
</reference>
<name>A0A0C3G8R2_PILCF</name>
<sequence length="61" mass="6738">MEPTTAPCLSSLPVTSSPPGALSSFHAAHNNLQLLHLSERIVKEIRTVVPIYGDYRERKAH</sequence>
<gene>
    <name evidence="1" type="ORF">PILCRDRAFT_815487</name>
</gene>
<dbReference type="HOGENOM" id="CLU_2923451_0_0_1"/>